<organism evidence="1 2">
    <name type="scientific">Cypionkella sinensis</name>
    <dbReference type="NCBI Taxonomy" id="1756043"/>
    <lineage>
        <taxon>Bacteria</taxon>
        <taxon>Pseudomonadati</taxon>
        <taxon>Pseudomonadota</taxon>
        <taxon>Alphaproteobacteria</taxon>
        <taxon>Rhodobacterales</taxon>
        <taxon>Paracoccaceae</taxon>
        <taxon>Cypionkella</taxon>
    </lineage>
</organism>
<dbReference type="RefSeq" id="WP_380072051.1">
    <property type="nucleotide sequence ID" value="NZ_JBHRTO010000001.1"/>
</dbReference>
<evidence type="ECO:0000313" key="2">
    <source>
        <dbReference type="Proteomes" id="UP001595547"/>
    </source>
</evidence>
<sequence length="181" mass="19556">MKHWSIPLAAALASTPVISSAEQAALEDCKKISAVLSFCGETSGEDTSGWKSWPSKRDDEAIYYTMSLGDTATVVSTTKLPETGGLTLEQIAAKLATGPKSLHLTHGPLLTSYADSVDGRVAETRVYSDEVNKKPMVYVQTWFNTDDALVQIVTSAPASDPWTDWKAVHNAFLAATRYEAN</sequence>
<reference evidence="2" key="1">
    <citation type="journal article" date="2019" name="Int. J. Syst. Evol. Microbiol.">
        <title>The Global Catalogue of Microorganisms (GCM) 10K type strain sequencing project: providing services to taxonomists for standard genome sequencing and annotation.</title>
        <authorList>
            <consortium name="The Broad Institute Genomics Platform"/>
            <consortium name="The Broad Institute Genome Sequencing Center for Infectious Disease"/>
            <person name="Wu L."/>
            <person name="Ma J."/>
        </authorList>
    </citation>
    <scope>NUCLEOTIDE SEQUENCE [LARGE SCALE GENOMIC DNA]</scope>
    <source>
        <strain evidence="2">KCTC 52039</strain>
    </source>
</reference>
<protein>
    <submittedName>
        <fullName evidence="1">Uncharacterized protein</fullName>
    </submittedName>
</protein>
<dbReference type="Proteomes" id="UP001595547">
    <property type="component" value="Unassembled WGS sequence"/>
</dbReference>
<proteinExistence type="predicted"/>
<accession>A0ABV7J124</accession>
<evidence type="ECO:0000313" key="1">
    <source>
        <dbReference type="EMBL" id="MFC3180427.1"/>
    </source>
</evidence>
<gene>
    <name evidence="1" type="ORF">ACFOGH_05465</name>
</gene>
<comment type="caution">
    <text evidence="1">The sequence shown here is derived from an EMBL/GenBank/DDBJ whole genome shotgun (WGS) entry which is preliminary data.</text>
</comment>
<dbReference type="EMBL" id="JBHRTO010000001">
    <property type="protein sequence ID" value="MFC3180427.1"/>
    <property type="molecule type" value="Genomic_DNA"/>
</dbReference>
<keyword evidence="2" id="KW-1185">Reference proteome</keyword>
<name>A0ABV7J124_9RHOB</name>